<dbReference type="EMBL" id="AGNL01006948">
    <property type="protein sequence ID" value="EJK71664.1"/>
    <property type="molecule type" value="Genomic_DNA"/>
</dbReference>
<accession>K0T3H2</accession>
<dbReference type="Proteomes" id="UP000266841">
    <property type="component" value="Unassembled WGS sequence"/>
</dbReference>
<keyword evidence="3" id="KW-1185">Reference proteome</keyword>
<sequence length="220" mass="25295">MPISNTEPVNSFKPLAPSALFLRRCALYKLTMADRSQICGKHGYFEGSTIDDWIDDRDGEDPGLQTNIMLSANAASNIDCLTEARQRTRLPSRDIDWNHDSRRYSSGQDEELVNRNVRRHKENHFPSTSSPLPSMRYKSHPRHRDSLHVKGIIRSSTYSNQEFQPAFDSHCTRMRRRKKLRPEDASRQAGTKPTPTKVTFSAVVEVVFSVHRPFERTNSH</sequence>
<gene>
    <name evidence="2" type="ORF">THAOC_06874</name>
</gene>
<feature type="region of interest" description="Disordered" evidence="1">
    <location>
        <begin position="174"/>
        <end position="194"/>
    </location>
</feature>
<organism evidence="2 3">
    <name type="scientific">Thalassiosira oceanica</name>
    <name type="common">Marine diatom</name>
    <dbReference type="NCBI Taxonomy" id="159749"/>
    <lineage>
        <taxon>Eukaryota</taxon>
        <taxon>Sar</taxon>
        <taxon>Stramenopiles</taxon>
        <taxon>Ochrophyta</taxon>
        <taxon>Bacillariophyta</taxon>
        <taxon>Coscinodiscophyceae</taxon>
        <taxon>Thalassiosirophycidae</taxon>
        <taxon>Thalassiosirales</taxon>
        <taxon>Thalassiosiraceae</taxon>
        <taxon>Thalassiosira</taxon>
    </lineage>
</organism>
<protein>
    <submittedName>
        <fullName evidence="2">Uncharacterized protein</fullName>
    </submittedName>
</protein>
<dbReference type="AlphaFoldDB" id="K0T3H2"/>
<evidence type="ECO:0000313" key="2">
    <source>
        <dbReference type="EMBL" id="EJK71664.1"/>
    </source>
</evidence>
<comment type="caution">
    <text evidence="2">The sequence shown here is derived from an EMBL/GenBank/DDBJ whole genome shotgun (WGS) entry which is preliminary data.</text>
</comment>
<evidence type="ECO:0000313" key="3">
    <source>
        <dbReference type="Proteomes" id="UP000266841"/>
    </source>
</evidence>
<proteinExistence type="predicted"/>
<reference evidence="2 3" key="1">
    <citation type="journal article" date="2012" name="Genome Biol.">
        <title>Genome and low-iron response of an oceanic diatom adapted to chronic iron limitation.</title>
        <authorList>
            <person name="Lommer M."/>
            <person name="Specht M."/>
            <person name="Roy A.S."/>
            <person name="Kraemer L."/>
            <person name="Andreson R."/>
            <person name="Gutowska M.A."/>
            <person name="Wolf J."/>
            <person name="Bergner S.V."/>
            <person name="Schilhabel M.B."/>
            <person name="Klostermeier U.C."/>
            <person name="Beiko R.G."/>
            <person name="Rosenstiel P."/>
            <person name="Hippler M."/>
            <person name="Laroche J."/>
        </authorList>
    </citation>
    <scope>NUCLEOTIDE SEQUENCE [LARGE SCALE GENOMIC DNA]</scope>
    <source>
        <strain evidence="2 3">CCMP1005</strain>
    </source>
</reference>
<evidence type="ECO:0000256" key="1">
    <source>
        <dbReference type="SAM" id="MobiDB-lite"/>
    </source>
</evidence>
<name>K0T3H2_THAOC</name>